<keyword evidence="1" id="KW-0175">Coiled coil</keyword>
<protein>
    <submittedName>
        <fullName evidence="2">Uncharacterized protein</fullName>
    </submittedName>
</protein>
<name>A0A2P8QYN6_9BACT</name>
<comment type="caution">
    <text evidence="2">The sequence shown here is derived from an EMBL/GenBank/DDBJ whole genome shotgun (WGS) entry which is preliminary data.</text>
</comment>
<dbReference type="EMBL" id="PDHH01000008">
    <property type="protein sequence ID" value="PSM51366.1"/>
    <property type="molecule type" value="Genomic_DNA"/>
</dbReference>
<accession>A0A2P8QYN6</accession>
<dbReference type="Proteomes" id="UP000240535">
    <property type="component" value="Unassembled WGS sequence"/>
</dbReference>
<keyword evidence="3" id="KW-1185">Reference proteome</keyword>
<dbReference type="RefSeq" id="WP_106872571.1">
    <property type="nucleotide sequence ID" value="NZ_CP053841.1"/>
</dbReference>
<evidence type="ECO:0000313" key="3">
    <source>
        <dbReference type="Proteomes" id="UP000240535"/>
    </source>
</evidence>
<evidence type="ECO:0000256" key="1">
    <source>
        <dbReference type="SAM" id="Coils"/>
    </source>
</evidence>
<dbReference type="AlphaFoldDB" id="A0A2P8QYN6"/>
<organism evidence="2 3">
    <name type="scientific">Campylobacter blaseri</name>
    <dbReference type="NCBI Taxonomy" id="2042961"/>
    <lineage>
        <taxon>Bacteria</taxon>
        <taxon>Pseudomonadati</taxon>
        <taxon>Campylobacterota</taxon>
        <taxon>Epsilonproteobacteria</taxon>
        <taxon>Campylobacterales</taxon>
        <taxon>Campylobacteraceae</taxon>
        <taxon>Campylobacter</taxon>
    </lineage>
</organism>
<gene>
    <name evidence="2" type="ORF">CQ405_08225</name>
</gene>
<sequence>MGFVRLSKDDIKNFVNELTRLEGKKSELNKSKKDIKKKEHLDERIEAIKRVLAGKDDEYDAFLDIVYTLIWDEGAISTLASEYKELKTYAKGALKNEFEKRREVYHLYYLAKNSIEMPEGYYDV</sequence>
<proteinExistence type="predicted"/>
<reference evidence="3" key="1">
    <citation type="submission" date="2017-10" db="EMBL/GenBank/DDBJ databases">
        <title>Campylobacter species from seals.</title>
        <authorList>
            <person name="Gilbert M.J."/>
            <person name="Zomer A.L."/>
            <person name="Timmerman A.J."/>
            <person name="Duim B."/>
            <person name="Wagenaar J.A."/>
        </authorList>
    </citation>
    <scope>NUCLEOTIDE SEQUENCE [LARGE SCALE GENOMIC DNA]</scope>
    <source>
        <strain evidence="3">17S00004-5</strain>
    </source>
</reference>
<feature type="coiled-coil region" evidence="1">
    <location>
        <begin position="11"/>
        <end position="41"/>
    </location>
</feature>
<evidence type="ECO:0000313" key="2">
    <source>
        <dbReference type="EMBL" id="PSM51366.1"/>
    </source>
</evidence>